<dbReference type="PANTHER" id="PTHR43280">
    <property type="entry name" value="ARAC-FAMILY TRANSCRIPTIONAL REGULATOR"/>
    <property type="match status" value="1"/>
</dbReference>
<evidence type="ECO:0000256" key="2">
    <source>
        <dbReference type="ARBA" id="ARBA00023125"/>
    </source>
</evidence>
<keyword evidence="2" id="KW-0238">DNA-binding</keyword>
<sequence>MKALIVDDEARVRKAVRLLVDWEEHGISDIAEAENGSEAVRYIEAEKPAVVIMDMMMPEFNGIDLMSWVSENANTVKFIVVSGHNDFDFVRQTVRNGGIDYLLKPIEPDAINAAVAKAVREWREEEARRISLQKNNIQLNELKPIYSEKLLTGIVDEPGQSYSAIRRLQEEGVLPPSIDKARIALLQADISDEELYKRFGYDSELLYYCILNICNEFVMESGCGIAFRYWSEPSDMIVLVWSDFERLETLIRRINDGLYRTLGRRMHFGLSETADFPARLAEQYSQASGALWDRNVLDAGLFVHRPANEPKPAPSAEGSRYPFQLADWEEDWRTAIVSGHAGQIAEACGRWRDAANSVRSVTPRRLVQWTADIELFTNRLLRERLGAAAEAARSRLEDAAAFPYPGSGRFSREDWLAAIERWMNETARVINDLQGNETTTIGDIVAYIKQHYQLDLSLQDIAGRFHVSREYVSRKFKQEYGITLTDFITELRMDHAKRLMLNPQLKIAQIAEMVGFHDEKYFSKVFKKLTGLSPSAYRQETSAEHLPG</sequence>
<keyword evidence="8" id="KW-1185">Reference proteome</keyword>
<dbReference type="SMART" id="SM00342">
    <property type="entry name" value="HTH_ARAC"/>
    <property type="match status" value="1"/>
</dbReference>
<name>A0ABW5QZA5_9BACL</name>
<dbReference type="SUPFAM" id="SSF46689">
    <property type="entry name" value="Homeodomain-like"/>
    <property type="match status" value="2"/>
</dbReference>
<feature type="modified residue" description="4-aspartylphosphate" evidence="4">
    <location>
        <position position="54"/>
    </location>
</feature>
<evidence type="ECO:0000259" key="6">
    <source>
        <dbReference type="PROSITE" id="PS50110"/>
    </source>
</evidence>
<dbReference type="InterPro" id="IPR020449">
    <property type="entry name" value="Tscrpt_reg_AraC-type_HTH"/>
</dbReference>
<keyword evidence="4" id="KW-0597">Phosphoprotein</keyword>
<dbReference type="SUPFAM" id="SSF52172">
    <property type="entry name" value="CheY-like"/>
    <property type="match status" value="1"/>
</dbReference>
<accession>A0ABW5QZA5</accession>
<organism evidence="7 8">
    <name type="scientific">Paenibacillus thailandensis</name>
    <dbReference type="NCBI Taxonomy" id="393250"/>
    <lineage>
        <taxon>Bacteria</taxon>
        <taxon>Bacillati</taxon>
        <taxon>Bacillota</taxon>
        <taxon>Bacilli</taxon>
        <taxon>Bacillales</taxon>
        <taxon>Paenibacillaceae</taxon>
        <taxon>Paenibacillus</taxon>
    </lineage>
</organism>
<dbReference type="PROSITE" id="PS00041">
    <property type="entry name" value="HTH_ARAC_FAMILY_1"/>
    <property type="match status" value="1"/>
</dbReference>
<evidence type="ECO:0000313" key="7">
    <source>
        <dbReference type="EMBL" id="MFD2661612.1"/>
    </source>
</evidence>
<evidence type="ECO:0000313" key="8">
    <source>
        <dbReference type="Proteomes" id="UP001597493"/>
    </source>
</evidence>
<dbReference type="Proteomes" id="UP001597493">
    <property type="component" value="Unassembled WGS sequence"/>
</dbReference>
<dbReference type="Gene3D" id="3.40.50.2300">
    <property type="match status" value="1"/>
</dbReference>
<evidence type="ECO:0000256" key="4">
    <source>
        <dbReference type="PROSITE-ProRule" id="PRU00169"/>
    </source>
</evidence>
<dbReference type="Gene3D" id="1.10.10.60">
    <property type="entry name" value="Homeodomain-like"/>
    <property type="match status" value="2"/>
</dbReference>
<dbReference type="PRINTS" id="PR00032">
    <property type="entry name" value="HTHARAC"/>
</dbReference>
<feature type="domain" description="Response regulatory" evidence="6">
    <location>
        <begin position="2"/>
        <end position="119"/>
    </location>
</feature>
<dbReference type="SMART" id="SM00448">
    <property type="entry name" value="REC"/>
    <property type="match status" value="1"/>
</dbReference>
<reference evidence="8" key="1">
    <citation type="journal article" date="2019" name="Int. J. Syst. Evol. Microbiol.">
        <title>The Global Catalogue of Microorganisms (GCM) 10K type strain sequencing project: providing services to taxonomists for standard genome sequencing and annotation.</title>
        <authorList>
            <consortium name="The Broad Institute Genomics Platform"/>
            <consortium name="The Broad Institute Genome Sequencing Center for Infectious Disease"/>
            <person name="Wu L."/>
            <person name="Ma J."/>
        </authorList>
    </citation>
    <scope>NUCLEOTIDE SEQUENCE [LARGE SCALE GENOMIC DNA]</scope>
    <source>
        <strain evidence="8">TISTR 1827</strain>
    </source>
</reference>
<keyword evidence="3" id="KW-0804">Transcription</keyword>
<dbReference type="Pfam" id="PF00072">
    <property type="entry name" value="Response_reg"/>
    <property type="match status" value="1"/>
</dbReference>
<gene>
    <name evidence="7" type="ORF">ACFSW5_15265</name>
</gene>
<dbReference type="PROSITE" id="PS01124">
    <property type="entry name" value="HTH_ARAC_FAMILY_2"/>
    <property type="match status" value="1"/>
</dbReference>
<protein>
    <submittedName>
        <fullName evidence="7">Helix-turn-helix domain-containing protein</fullName>
    </submittedName>
</protein>
<dbReference type="InterPro" id="IPR018060">
    <property type="entry name" value="HTH_AraC"/>
</dbReference>
<evidence type="ECO:0000256" key="3">
    <source>
        <dbReference type="ARBA" id="ARBA00023163"/>
    </source>
</evidence>
<dbReference type="InterPro" id="IPR011006">
    <property type="entry name" value="CheY-like_superfamily"/>
</dbReference>
<dbReference type="CDD" id="cd17536">
    <property type="entry name" value="REC_YesN-like"/>
    <property type="match status" value="1"/>
</dbReference>
<dbReference type="PANTHER" id="PTHR43280:SF2">
    <property type="entry name" value="HTH-TYPE TRANSCRIPTIONAL REGULATOR EXSA"/>
    <property type="match status" value="1"/>
</dbReference>
<dbReference type="InterPro" id="IPR009057">
    <property type="entry name" value="Homeodomain-like_sf"/>
</dbReference>
<dbReference type="RefSeq" id="WP_379274694.1">
    <property type="nucleotide sequence ID" value="NZ_JBHUGT010000029.1"/>
</dbReference>
<dbReference type="InterPro" id="IPR001789">
    <property type="entry name" value="Sig_transdc_resp-reg_receiver"/>
</dbReference>
<feature type="domain" description="HTH araC/xylS-type" evidence="5">
    <location>
        <begin position="442"/>
        <end position="540"/>
    </location>
</feature>
<dbReference type="PROSITE" id="PS50110">
    <property type="entry name" value="RESPONSE_REGULATORY"/>
    <property type="match status" value="1"/>
</dbReference>
<keyword evidence="1" id="KW-0805">Transcription regulation</keyword>
<comment type="caution">
    <text evidence="7">The sequence shown here is derived from an EMBL/GenBank/DDBJ whole genome shotgun (WGS) entry which is preliminary data.</text>
</comment>
<dbReference type="InterPro" id="IPR018062">
    <property type="entry name" value="HTH_AraC-typ_CS"/>
</dbReference>
<dbReference type="EMBL" id="JBHUMY010000016">
    <property type="protein sequence ID" value="MFD2661612.1"/>
    <property type="molecule type" value="Genomic_DNA"/>
</dbReference>
<proteinExistence type="predicted"/>
<evidence type="ECO:0000259" key="5">
    <source>
        <dbReference type="PROSITE" id="PS01124"/>
    </source>
</evidence>
<dbReference type="Pfam" id="PF12833">
    <property type="entry name" value="HTH_18"/>
    <property type="match status" value="1"/>
</dbReference>
<evidence type="ECO:0000256" key="1">
    <source>
        <dbReference type="ARBA" id="ARBA00023015"/>
    </source>
</evidence>